<name>A0A9D4BLD6_DREPO</name>
<reference evidence="1" key="2">
    <citation type="submission" date="2020-11" db="EMBL/GenBank/DDBJ databases">
        <authorList>
            <person name="McCartney M.A."/>
            <person name="Auch B."/>
            <person name="Kono T."/>
            <person name="Mallez S."/>
            <person name="Becker A."/>
            <person name="Gohl D.M."/>
            <person name="Silverstein K.A.T."/>
            <person name="Koren S."/>
            <person name="Bechman K.B."/>
            <person name="Herman A."/>
            <person name="Abrahante J.E."/>
            <person name="Garbe J."/>
        </authorList>
    </citation>
    <scope>NUCLEOTIDE SEQUENCE</scope>
    <source>
        <strain evidence="1">Duluth1</strain>
        <tissue evidence="1">Whole animal</tissue>
    </source>
</reference>
<comment type="caution">
    <text evidence="1">The sequence shown here is derived from an EMBL/GenBank/DDBJ whole genome shotgun (WGS) entry which is preliminary data.</text>
</comment>
<accession>A0A9D4BLD6</accession>
<dbReference type="AlphaFoldDB" id="A0A9D4BLD6"/>
<proteinExistence type="predicted"/>
<gene>
    <name evidence="1" type="ORF">DPMN_067485</name>
</gene>
<dbReference type="EMBL" id="JAIWYP010000014">
    <property type="protein sequence ID" value="KAH3708046.1"/>
    <property type="molecule type" value="Genomic_DNA"/>
</dbReference>
<dbReference type="Proteomes" id="UP000828390">
    <property type="component" value="Unassembled WGS sequence"/>
</dbReference>
<keyword evidence="2" id="KW-1185">Reference proteome</keyword>
<sequence>MALQFLPAEHIPFMFGALDERANNDHLDAVMVYVFNTWINSSIFPMECWSIFINSTNNELRRMAQPSEHQGGNKRAGAILLTWGSI</sequence>
<evidence type="ECO:0000313" key="1">
    <source>
        <dbReference type="EMBL" id="KAH3708046.1"/>
    </source>
</evidence>
<evidence type="ECO:0000313" key="2">
    <source>
        <dbReference type="Proteomes" id="UP000828390"/>
    </source>
</evidence>
<reference evidence="1" key="1">
    <citation type="journal article" date="2019" name="bioRxiv">
        <title>The Genome of the Zebra Mussel, Dreissena polymorpha: A Resource for Invasive Species Research.</title>
        <authorList>
            <person name="McCartney M.A."/>
            <person name="Auch B."/>
            <person name="Kono T."/>
            <person name="Mallez S."/>
            <person name="Zhang Y."/>
            <person name="Obille A."/>
            <person name="Becker A."/>
            <person name="Abrahante J.E."/>
            <person name="Garbe J."/>
            <person name="Badalamenti J.P."/>
            <person name="Herman A."/>
            <person name="Mangelson H."/>
            <person name="Liachko I."/>
            <person name="Sullivan S."/>
            <person name="Sone E.D."/>
            <person name="Koren S."/>
            <person name="Silverstein K.A.T."/>
            <person name="Beckman K.B."/>
            <person name="Gohl D.M."/>
        </authorList>
    </citation>
    <scope>NUCLEOTIDE SEQUENCE</scope>
    <source>
        <strain evidence="1">Duluth1</strain>
        <tissue evidence="1">Whole animal</tissue>
    </source>
</reference>
<protein>
    <submittedName>
        <fullName evidence="1">Uncharacterized protein</fullName>
    </submittedName>
</protein>
<organism evidence="1 2">
    <name type="scientific">Dreissena polymorpha</name>
    <name type="common">Zebra mussel</name>
    <name type="synonym">Mytilus polymorpha</name>
    <dbReference type="NCBI Taxonomy" id="45954"/>
    <lineage>
        <taxon>Eukaryota</taxon>
        <taxon>Metazoa</taxon>
        <taxon>Spiralia</taxon>
        <taxon>Lophotrochozoa</taxon>
        <taxon>Mollusca</taxon>
        <taxon>Bivalvia</taxon>
        <taxon>Autobranchia</taxon>
        <taxon>Heteroconchia</taxon>
        <taxon>Euheterodonta</taxon>
        <taxon>Imparidentia</taxon>
        <taxon>Neoheterodontei</taxon>
        <taxon>Myida</taxon>
        <taxon>Dreissenoidea</taxon>
        <taxon>Dreissenidae</taxon>
        <taxon>Dreissena</taxon>
    </lineage>
</organism>